<gene>
    <name evidence="2" type="ORF">BDV96DRAFT_593848</name>
</gene>
<keyword evidence="3" id="KW-1185">Reference proteome</keyword>
<feature type="region of interest" description="Disordered" evidence="1">
    <location>
        <begin position="273"/>
        <end position="342"/>
    </location>
</feature>
<feature type="compositionally biased region" description="Acidic residues" evidence="1">
    <location>
        <begin position="331"/>
        <end position="341"/>
    </location>
</feature>
<feature type="compositionally biased region" description="Basic and acidic residues" evidence="1">
    <location>
        <begin position="318"/>
        <end position="328"/>
    </location>
</feature>
<protein>
    <submittedName>
        <fullName evidence="2">Uncharacterized protein</fullName>
    </submittedName>
</protein>
<evidence type="ECO:0000313" key="2">
    <source>
        <dbReference type="EMBL" id="KAF2121891.1"/>
    </source>
</evidence>
<proteinExistence type="predicted"/>
<feature type="compositionally biased region" description="Low complexity" evidence="1">
    <location>
        <begin position="279"/>
        <end position="291"/>
    </location>
</feature>
<name>A0A6A5ZUK1_9PLEO</name>
<evidence type="ECO:0000256" key="1">
    <source>
        <dbReference type="SAM" id="MobiDB-lite"/>
    </source>
</evidence>
<feature type="region of interest" description="Disordered" evidence="1">
    <location>
        <begin position="474"/>
        <end position="509"/>
    </location>
</feature>
<organism evidence="2 3">
    <name type="scientific">Lophiotrema nucula</name>
    <dbReference type="NCBI Taxonomy" id="690887"/>
    <lineage>
        <taxon>Eukaryota</taxon>
        <taxon>Fungi</taxon>
        <taxon>Dikarya</taxon>
        <taxon>Ascomycota</taxon>
        <taxon>Pezizomycotina</taxon>
        <taxon>Dothideomycetes</taxon>
        <taxon>Pleosporomycetidae</taxon>
        <taxon>Pleosporales</taxon>
        <taxon>Lophiotremataceae</taxon>
        <taxon>Lophiotrema</taxon>
    </lineage>
</organism>
<dbReference type="EMBL" id="ML977311">
    <property type="protein sequence ID" value="KAF2121891.1"/>
    <property type="molecule type" value="Genomic_DNA"/>
</dbReference>
<evidence type="ECO:0000313" key="3">
    <source>
        <dbReference type="Proteomes" id="UP000799770"/>
    </source>
</evidence>
<dbReference type="AlphaFoldDB" id="A0A6A5ZUK1"/>
<dbReference type="OrthoDB" id="5273928at2759"/>
<dbReference type="Proteomes" id="UP000799770">
    <property type="component" value="Unassembled WGS sequence"/>
</dbReference>
<reference evidence="2" key="1">
    <citation type="journal article" date="2020" name="Stud. Mycol.">
        <title>101 Dothideomycetes genomes: a test case for predicting lifestyles and emergence of pathogens.</title>
        <authorList>
            <person name="Haridas S."/>
            <person name="Albert R."/>
            <person name="Binder M."/>
            <person name="Bloem J."/>
            <person name="Labutti K."/>
            <person name="Salamov A."/>
            <person name="Andreopoulos B."/>
            <person name="Baker S."/>
            <person name="Barry K."/>
            <person name="Bills G."/>
            <person name="Bluhm B."/>
            <person name="Cannon C."/>
            <person name="Castanera R."/>
            <person name="Culley D."/>
            <person name="Daum C."/>
            <person name="Ezra D."/>
            <person name="Gonzalez J."/>
            <person name="Henrissat B."/>
            <person name="Kuo A."/>
            <person name="Liang C."/>
            <person name="Lipzen A."/>
            <person name="Lutzoni F."/>
            <person name="Magnuson J."/>
            <person name="Mondo S."/>
            <person name="Nolan M."/>
            <person name="Ohm R."/>
            <person name="Pangilinan J."/>
            <person name="Park H.-J."/>
            <person name="Ramirez L."/>
            <person name="Alfaro M."/>
            <person name="Sun H."/>
            <person name="Tritt A."/>
            <person name="Yoshinaga Y."/>
            <person name="Zwiers L.-H."/>
            <person name="Turgeon B."/>
            <person name="Goodwin S."/>
            <person name="Spatafora J."/>
            <person name="Crous P."/>
            <person name="Grigoriev I."/>
        </authorList>
    </citation>
    <scope>NUCLEOTIDE SEQUENCE</scope>
    <source>
        <strain evidence="2">CBS 627.86</strain>
    </source>
</reference>
<sequence length="521" mass="59758">MYGFSRNDGQIYKETSAPVRSMVRTWTKNSRGKKTSPSLFYNRGPGVSSLFDAAIRSCRANADLFTPDTLQYYSWELCKPVYKHMKETETFTVSDWSNFRSAFPLEFREDYDLRESQKNNTRPELVGSFIRKIATFTFPSSTFLCIRGFDLRPSDFVELYNFPSLTVLILEQRSIASYCVEAQNADPVDEAFLRRWARNVREAGKIPNLKIIILRGFNWDYQSALEALSNLPNLCLCNLHTGRCGPYTAIDGGGKWKYLQTPSQDKIGEEADYLDDSKSNVGGSSESGSSGTNVFQPGSFRAAHRATSRSETNIVESSKSEEDRRDGDSLAVDEGDRDEGDECFRSFGEREYEDFIGYEDCQDYHDYEDEEQAAIFREEQRREAQQFEKQQREAYDRIIYADRHPLGIVLERKDLTVSQKMKQLYDESTKIGESAAPTVDRDPTVSIDYCGPTDRPFSNSYKYRSIWFQRLLPPSPPSIKPDESQKRARGSTISQDTNTKKTKLQMRQTKQKDIGSILDMF</sequence>
<accession>A0A6A5ZUK1</accession>